<accession>A0A4Y2H2G8</accession>
<dbReference type="EMBL" id="BGPR01001678">
    <property type="protein sequence ID" value="GBM59369.1"/>
    <property type="molecule type" value="Genomic_DNA"/>
</dbReference>
<comment type="caution">
    <text evidence="2">The sequence shown here is derived from an EMBL/GenBank/DDBJ whole genome shotgun (WGS) entry which is preliminary data.</text>
</comment>
<sequence length="140" mass="15011">MDLGSHETIWTEEYGLSRTIRNPSGLEDMVLEAKTGQEHPLLQQVDLEVMDLEAKDHSGPGGIFPSGPSGPGGLSIRRLRSRWTREAKDHLDPEDPGDMVLEAKDSWDLEDRVPGQGPGGPGASAAAAAAAQSEDDRSRA</sequence>
<evidence type="ECO:0000313" key="2">
    <source>
        <dbReference type="EMBL" id="GBM59369.1"/>
    </source>
</evidence>
<evidence type="ECO:0000256" key="1">
    <source>
        <dbReference type="SAM" id="MobiDB-lite"/>
    </source>
</evidence>
<feature type="compositionally biased region" description="Gly residues" evidence="1">
    <location>
        <begin position="59"/>
        <end position="73"/>
    </location>
</feature>
<feature type="compositionally biased region" description="Basic and acidic residues" evidence="1">
    <location>
        <begin position="101"/>
        <end position="113"/>
    </location>
</feature>
<feature type="compositionally biased region" description="Low complexity" evidence="1">
    <location>
        <begin position="123"/>
        <end position="132"/>
    </location>
</feature>
<gene>
    <name evidence="2" type="ORF">AVEN_17405_1</name>
</gene>
<feature type="compositionally biased region" description="Basic and acidic residues" evidence="1">
    <location>
        <begin position="83"/>
        <end position="93"/>
    </location>
</feature>
<organism evidence="2 3">
    <name type="scientific">Araneus ventricosus</name>
    <name type="common">Orbweaver spider</name>
    <name type="synonym">Epeira ventricosa</name>
    <dbReference type="NCBI Taxonomy" id="182803"/>
    <lineage>
        <taxon>Eukaryota</taxon>
        <taxon>Metazoa</taxon>
        <taxon>Ecdysozoa</taxon>
        <taxon>Arthropoda</taxon>
        <taxon>Chelicerata</taxon>
        <taxon>Arachnida</taxon>
        <taxon>Araneae</taxon>
        <taxon>Araneomorphae</taxon>
        <taxon>Entelegynae</taxon>
        <taxon>Araneoidea</taxon>
        <taxon>Araneidae</taxon>
        <taxon>Araneus</taxon>
    </lineage>
</organism>
<name>A0A4Y2H2G8_ARAVE</name>
<keyword evidence="3" id="KW-1185">Reference proteome</keyword>
<feature type="region of interest" description="Disordered" evidence="1">
    <location>
        <begin position="55"/>
        <end position="140"/>
    </location>
</feature>
<proteinExistence type="predicted"/>
<protein>
    <submittedName>
        <fullName evidence="2">Uncharacterized protein</fullName>
    </submittedName>
</protein>
<dbReference type="AlphaFoldDB" id="A0A4Y2H2G8"/>
<dbReference type="Proteomes" id="UP000499080">
    <property type="component" value="Unassembled WGS sequence"/>
</dbReference>
<reference evidence="2 3" key="1">
    <citation type="journal article" date="2019" name="Sci. Rep.">
        <title>Orb-weaving spider Araneus ventricosus genome elucidates the spidroin gene catalogue.</title>
        <authorList>
            <person name="Kono N."/>
            <person name="Nakamura H."/>
            <person name="Ohtoshi R."/>
            <person name="Moran D.A.P."/>
            <person name="Shinohara A."/>
            <person name="Yoshida Y."/>
            <person name="Fujiwara M."/>
            <person name="Mori M."/>
            <person name="Tomita M."/>
            <person name="Arakawa K."/>
        </authorList>
    </citation>
    <scope>NUCLEOTIDE SEQUENCE [LARGE SCALE GENOMIC DNA]</scope>
</reference>
<evidence type="ECO:0000313" key="3">
    <source>
        <dbReference type="Proteomes" id="UP000499080"/>
    </source>
</evidence>